<dbReference type="InterPro" id="IPR015943">
    <property type="entry name" value="WD40/YVTN_repeat-like_dom_sf"/>
</dbReference>
<dbReference type="GeneID" id="25727448"/>
<accession>A0A0D2NRJ0</accession>
<feature type="region of interest" description="Disordered" evidence="2">
    <location>
        <begin position="954"/>
        <end position="1032"/>
    </location>
</feature>
<feature type="compositionally biased region" description="Low complexity" evidence="2">
    <location>
        <begin position="226"/>
        <end position="241"/>
    </location>
</feature>
<dbReference type="AlphaFoldDB" id="A0A0D2NRJ0"/>
<dbReference type="EMBL" id="KK100315">
    <property type="protein sequence ID" value="KIZ06921.1"/>
    <property type="molecule type" value="Genomic_DNA"/>
</dbReference>
<dbReference type="SMART" id="SM00320">
    <property type="entry name" value="WD40"/>
    <property type="match status" value="6"/>
</dbReference>
<dbReference type="OrthoDB" id="548844at2759"/>
<dbReference type="PANTHER" id="PTHR44499:SF1">
    <property type="entry name" value="JOUBERIN"/>
    <property type="match status" value="1"/>
</dbReference>
<dbReference type="PANTHER" id="PTHR44499">
    <property type="entry name" value="JOUBERIN"/>
    <property type="match status" value="1"/>
</dbReference>
<feature type="compositionally biased region" description="Low complexity" evidence="2">
    <location>
        <begin position="1010"/>
        <end position="1019"/>
    </location>
</feature>
<evidence type="ECO:0000313" key="4">
    <source>
        <dbReference type="Proteomes" id="UP000054498"/>
    </source>
</evidence>
<keyword evidence="4" id="KW-1185">Reference proteome</keyword>
<feature type="region of interest" description="Disordered" evidence="2">
    <location>
        <begin position="892"/>
        <end position="930"/>
    </location>
</feature>
<dbReference type="GO" id="GO:0036064">
    <property type="term" value="C:ciliary basal body"/>
    <property type="evidence" value="ECO:0007669"/>
    <property type="project" value="TreeGrafter"/>
</dbReference>
<evidence type="ECO:0000313" key="3">
    <source>
        <dbReference type="EMBL" id="KIZ06921.1"/>
    </source>
</evidence>
<reference evidence="3 4" key="1">
    <citation type="journal article" date="2013" name="BMC Genomics">
        <title>Reconstruction of the lipid metabolism for the microalga Monoraphidium neglectum from its genome sequence reveals characteristics suitable for biofuel production.</title>
        <authorList>
            <person name="Bogen C."/>
            <person name="Al-Dilaimi A."/>
            <person name="Albersmeier A."/>
            <person name="Wichmann J."/>
            <person name="Grundmann M."/>
            <person name="Rupp O."/>
            <person name="Lauersen K.J."/>
            <person name="Blifernez-Klassen O."/>
            <person name="Kalinowski J."/>
            <person name="Goesmann A."/>
            <person name="Mussgnug J.H."/>
            <person name="Kruse O."/>
        </authorList>
    </citation>
    <scope>NUCLEOTIDE SEQUENCE [LARGE SCALE GENOMIC DNA]</scope>
    <source>
        <strain evidence="3 4">SAG 48.87</strain>
    </source>
</reference>
<dbReference type="Gene3D" id="2.130.10.10">
    <property type="entry name" value="YVTN repeat-like/Quinoprotein amine dehydrogenase"/>
    <property type="match status" value="2"/>
</dbReference>
<evidence type="ECO:0000256" key="1">
    <source>
        <dbReference type="PROSITE-ProRule" id="PRU00221"/>
    </source>
</evidence>
<feature type="region of interest" description="Disordered" evidence="2">
    <location>
        <begin position="1"/>
        <end position="29"/>
    </location>
</feature>
<name>A0A0D2NRJ0_9CHLO</name>
<dbReference type="STRING" id="145388.A0A0D2NRJ0"/>
<protein>
    <submittedName>
        <fullName evidence="3">Uncharacterized protein</fullName>
    </submittedName>
</protein>
<dbReference type="InterPro" id="IPR052803">
    <property type="entry name" value="Cilium-Associated_Jouberin"/>
</dbReference>
<dbReference type="SUPFAM" id="SSF50978">
    <property type="entry name" value="WD40 repeat-like"/>
    <property type="match status" value="1"/>
</dbReference>
<dbReference type="PROSITE" id="PS50294">
    <property type="entry name" value="WD_REPEATS_REGION"/>
    <property type="match status" value="1"/>
</dbReference>
<dbReference type="InterPro" id="IPR001680">
    <property type="entry name" value="WD40_rpt"/>
</dbReference>
<feature type="region of interest" description="Disordered" evidence="2">
    <location>
        <begin position="128"/>
        <end position="159"/>
    </location>
</feature>
<dbReference type="RefSeq" id="XP_013905940.1">
    <property type="nucleotide sequence ID" value="XM_014050486.1"/>
</dbReference>
<feature type="compositionally biased region" description="Gly residues" evidence="2">
    <location>
        <begin position="140"/>
        <end position="159"/>
    </location>
</feature>
<proteinExistence type="predicted"/>
<feature type="repeat" description="WD" evidence="1">
    <location>
        <begin position="553"/>
        <end position="586"/>
    </location>
</feature>
<feature type="compositionally biased region" description="Low complexity" evidence="2">
    <location>
        <begin position="17"/>
        <end position="29"/>
    </location>
</feature>
<dbReference type="Proteomes" id="UP000054498">
    <property type="component" value="Unassembled WGS sequence"/>
</dbReference>
<evidence type="ECO:0000256" key="2">
    <source>
        <dbReference type="SAM" id="MobiDB-lite"/>
    </source>
</evidence>
<feature type="compositionally biased region" description="Pro residues" evidence="2">
    <location>
        <begin position="212"/>
        <end position="225"/>
    </location>
</feature>
<dbReference type="InterPro" id="IPR036322">
    <property type="entry name" value="WD40_repeat_dom_sf"/>
</dbReference>
<dbReference type="Pfam" id="PF00400">
    <property type="entry name" value="WD40"/>
    <property type="match status" value="2"/>
</dbReference>
<dbReference type="KEGG" id="mng:MNEG_1030"/>
<organism evidence="3 4">
    <name type="scientific">Monoraphidium neglectum</name>
    <dbReference type="NCBI Taxonomy" id="145388"/>
    <lineage>
        <taxon>Eukaryota</taxon>
        <taxon>Viridiplantae</taxon>
        <taxon>Chlorophyta</taxon>
        <taxon>core chlorophytes</taxon>
        <taxon>Chlorophyceae</taxon>
        <taxon>CS clade</taxon>
        <taxon>Sphaeropleales</taxon>
        <taxon>Selenastraceae</taxon>
        <taxon>Monoraphidium</taxon>
    </lineage>
</organism>
<dbReference type="PROSITE" id="PS50082">
    <property type="entry name" value="WD_REPEATS_2"/>
    <property type="match status" value="2"/>
</dbReference>
<feature type="region of interest" description="Disordered" evidence="2">
    <location>
        <begin position="1044"/>
        <end position="1064"/>
    </location>
</feature>
<feature type="compositionally biased region" description="Gly residues" evidence="2">
    <location>
        <begin position="994"/>
        <end position="1003"/>
    </location>
</feature>
<keyword evidence="1" id="KW-0853">WD repeat</keyword>
<feature type="repeat" description="WD" evidence="1">
    <location>
        <begin position="818"/>
        <end position="848"/>
    </location>
</feature>
<sequence length="1064" mass="105511">MQEPPADPDTPRRPRAVRQASGALASPPLAAGGALTAADFDGDLCSPMWRRHGALPPGECGGAGASRPEVGSTGGSRGGDGLTCFTVHRCSAPLEPSPWVVSPVVRLHLVSAATGEYLRLAAPAAPAPPGGAVRDSCGEGSPGTGGGIGGGGGGGGGAAAKGLALDAEAQAQVLEYPGRPALATTGNNTAAPAPALLSYLPPLQTRPCDLVAPPPSPPPPPPSPLRSPSHSTSGEAGCSCGEGEAAAAAPVWDEDLELDVDAQVLAQGDALLLVEVLQLPSSFRGYRQLPQNFKAAGGGGGGALGMGVAWGFLRLRALGPAEVGREGRRLALQLYRYHTPGALAAPAPYPDTPAKAAYVSWRATLGNAPAAAAAAAAAGTPPDAPGGAGAAAPLAAAVLAARGDAEKYPAALILTLLSRPRPAPMVVVTNAAAGVQPVLPAGYGSGFEIGRLPLGLLRLQRHASQSAGGADGACSAGSAAAAAALEAALHRPFTVPCQLPNAPAARPRGTAGGCACVSYSRDGRWLAAACGNAEGATMVVLYHGLTGRLTTVLGSHDGLVYSMAWAPDDSALVTASGDMTAKVWRLPPLGLSGIFHCEGAVAASTGIFLSTAALGAGNSSGLLATCSLGSPTGGAGSLVSTCPLGSASGARESPASPEAPGAAAASTLQHACFVYAAEFCPLAGLGADVVATAGFDGAVRLWDAQRGLLLFATQPLAARVEALAFDSLGSRLYAGDAAGLVHEIAVDLRGSCPEPLKKLRACAHLAGSPIAQLAPHPGGRHLVALSRSGNLASLDLKLLILNRRFGSVRAGTGPLKAAISPDGRYLLCGSEDGTVTCWLFESGASARLPNLELGGAPVTALDWSRSFHAVAACSLSSYTPVTVSCFDPRLPPVRPRLRGGAPETANRGDAKTQDRAGGAAGGGAARGRVPLPERLTPEHVHALLRELRDSARRRGLYKGPDDPDGDHLVVPAGCEGREPAAGPGGDAGVSAGAAGTGAGGPGGTNRRRYAGAAGRAAAGALGGGRGLPGERPVANSLATRRAAPAAKAPAGPCLPEPVAVADAG</sequence>
<gene>
    <name evidence="3" type="ORF">MNEG_1030</name>
</gene>
<dbReference type="GO" id="GO:0044458">
    <property type="term" value="P:motile cilium assembly"/>
    <property type="evidence" value="ECO:0007669"/>
    <property type="project" value="TreeGrafter"/>
</dbReference>
<feature type="region of interest" description="Disordered" evidence="2">
    <location>
        <begin position="206"/>
        <end position="241"/>
    </location>
</feature>